<sequence>MLPCFRWTHPGLQRKYFQGIFLTGLLRGTVMLFDNVYINLKRQRRENQACHGINCFQSSESEFWNPKTVFSVPGARTCMHTSQHHALCTVNDSARFQSLEGSSVTPLTPVPLGGKQVQIP</sequence>
<protein>
    <submittedName>
        <fullName evidence="1">Uncharacterized protein</fullName>
    </submittedName>
</protein>
<evidence type="ECO:0000313" key="1">
    <source>
        <dbReference type="EMBL" id="KAF6308136.1"/>
    </source>
</evidence>
<name>A0A7J7U5S5_MYOMY</name>
<organism evidence="1 2">
    <name type="scientific">Myotis myotis</name>
    <name type="common">Greater mouse-eared bat</name>
    <name type="synonym">Vespertilio myotis</name>
    <dbReference type="NCBI Taxonomy" id="51298"/>
    <lineage>
        <taxon>Eukaryota</taxon>
        <taxon>Metazoa</taxon>
        <taxon>Chordata</taxon>
        <taxon>Craniata</taxon>
        <taxon>Vertebrata</taxon>
        <taxon>Euteleostomi</taxon>
        <taxon>Mammalia</taxon>
        <taxon>Eutheria</taxon>
        <taxon>Laurasiatheria</taxon>
        <taxon>Chiroptera</taxon>
        <taxon>Yangochiroptera</taxon>
        <taxon>Vespertilionidae</taxon>
        <taxon>Myotis</taxon>
    </lineage>
</organism>
<proteinExistence type="predicted"/>
<evidence type="ECO:0000313" key="2">
    <source>
        <dbReference type="Proteomes" id="UP000527355"/>
    </source>
</evidence>
<reference evidence="1 2" key="1">
    <citation type="journal article" date="2020" name="Nature">
        <title>Six reference-quality genomes reveal evolution of bat adaptations.</title>
        <authorList>
            <person name="Jebb D."/>
            <person name="Huang Z."/>
            <person name="Pippel M."/>
            <person name="Hughes G.M."/>
            <person name="Lavrichenko K."/>
            <person name="Devanna P."/>
            <person name="Winkler S."/>
            <person name="Jermiin L.S."/>
            <person name="Skirmuntt E.C."/>
            <person name="Katzourakis A."/>
            <person name="Burkitt-Gray L."/>
            <person name="Ray D.A."/>
            <person name="Sullivan K.A.M."/>
            <person name="Roscito J.G."/>
            <person name="Kirilenko B.M."/>
            <person name="Davalos L.M."/>
            <person name="Corthals A.P."/>
            <person name="Power M.L."/>
            <person name="Jones G."/>
            <person name="Ransome R.D."/>
            <person name="Dechmann D.K.N."/>
            <person name="Locatelli A.G."/>
            <person name="Puechmaille S.J."/>
            <person name="Fedrigo O."/>
            <person name="Jarvis E.D."/>
            <person name="Hiller M."/>
            <person name="Vernes S.C."/>
            <person name="Myers E.W."/>
            <person name="Teeling E.C."/>
        </authorList>
    </citation>
    <scope>NUCLEOTIDE SEQUENCE [LARGE SCALE GENOMIC DNA]</scope>
    <source>
        <strain evidence="1">MMyoMyo1</strain>
        <tissue evidence="1">Flight muscle</tissue>
    </source>
</reference>
<accession>A0A7J7U5S5</accession>
<comment type="caution">
    <text evidence="1">The sequence shown here is derived from an EMBL/GenBank/DDBJ whole genome shotgun (WGS) entry which is preliminary data.</text>
</comment>
<gene>
    <name evidence="1" type="ORF">mMyoMyo1_008912</name>
</gene>
<dbReference type="Proteomes" id="UP000527355">
    <property type="component" value="Unassembled WGS sequence"/>
</dbReference>
<dbReference type="AlphaFoldDB" id="A0A7J7U5S5"/>
<dbReference type="EMBL" id="JABWUV010000014">
    <property type="protein sequence ID" value="KAF6308136.1"/>
    <property type="molecule type" value="Genomic_DNA"/>
</dbReference>
<keyword evidence="2" id="KW-1185">Reference proteome</keyword>